<dbReference type="Proteomes" id="UP000265515">
    <property type="component" value="Unassembled WGS sequence"/>
</dbReference>
<keyword evidence="3" id="KW-1185">Reference proteome</keyword>
<dbReference type="AlphaFoldDB" id="A0A388JUQ4"/>
<protein>
    <recommendedName>
        <fullName evidence="4">DUF4283 domain-containing protein</fullName>
    </recommendedName>
</protein>
<evidence type="ECO:0000313" key="2">
    <source>
        <dbReference type="EMBL" id="GBG61549.1"/>
    </source>
</evidence>
<feature type="region of interest" description="Disordered" evidence="1">
    <location>
        <begin position="1"/>
        <end position="23"/>
    </location>
</feature>
<organism evidence="2 3">
    <name type="scientific">Chara braunii</name>
    <name type="common">Braun's stonewort</name>
    <dbReference type="NCBI Taxonomy" id="69332"/>
    <lineage>
        <taxon>Eukaryota</taxon>
        <taxon>Viridiplantae</taxon>
        <taxon>Streptophyta</taxon>
        <taxon>Charophyceae</taxon>
        <taxon>Charales</taxon>
        <taxon>Characeae</taxon>
        <taxon>Chara</taxon>
    </lineage>
</organism>
<name>A0A388JUQ4_CHABU</name>
<comment type="caution">
    <text evidence="2">The sequence shown here is derived from an EMBL/GenBank/DDBJ whole genome shotgun (WGS) entry which is preliminary data.</text>
</comment>
<evidence type="ECO:0000256" key="1">
    <source>
        <dbReference type="SAM" id="MobiDB-lite"/>
    </source>
</evidence>
<evidence type="ECO:0008006" key="4">
    <source>
        <dbReference type="Google" id="ProtNLM"/>
    </source>
</evidence>
<evidence type="ECO:0000313" key="3">
    <source>
        <dbReference type="Proteomes" id="UP000265515"/>
    </source>
</evidence>
<accession>A0A388JUQ4</accession>
<reference evidence="2 3" key="1">
    <citation type="journal article" date="2018" name="Cell">
        <title>The Chara Genome: Secondary Complexity and Implications for Plant Terrestrialization.</title>
        <authorList>
            <person name="Nishiyama T."/>
            <person name="Sakayama H."/>
            <person name="Vries J.D."/>
            <person name="Buschmann H."/>
            <person name="Saint-Marcoux D."/>
            <person name="Ullrich K.K."/>
            <person name="Haas F.B."/>
            <person name="Vanderstraeten L."/>
            <person name="Becker D."/>
            <person name="Lang D."/>
            <person name="Vosolsobe S."/>
            <person name="Rombauts S."/>
            <person name="Wilhelmsson P.K.I."/>
            <person name="Janitza P."/>
            <person name="Kern R."/>
            <person name="Heyl A."/>
            <person name="Rumpler F."/>
            <person name="Villalobos L.I.A.C."/>
            <person name="Clay J.M."/>
            <person name="Skokan R."/>
            <person name="Toyoda A."/>
            <person name="Suzuki Y."/>
            <person name="Kagoshima H."/>
            <person name="Schijlen E."/>
            <person name="Tajeshwar N."/>
            <person name="Catarino B."/>
            <person name="Hetherington A.J."/>
            <person name="Saltykova A."/>
            <person name="Bonnot C."/>
            <person name="Breuninger H."/>
            <person name="Symeonidi A."/>
            <person name="Radhakrishnan G.V."/>
            <person name="Van Nieuwerburgh F."/>
            <person name="Deforce D."/>
            <person name="Chang C."/>
            <person name="Karol K.G."/>
            <person name="Hedrich R."/>
            <person name="Ulvskov P."/>
            <person name="Glockner G."/>
            <person name="Delwiche C.F."/>
            <person name="Petrasek J."/>
            <person name="Van de Peer Y."/>
            <person name="Friml J."/>
            <person name="Beilby M."/>
            <person name="Dolan L."/>
            <person name="Kohara Y."/>
            <person name="Sugano S."/>
            <person name="Fujiyama A."/>
            <person name="Delaux P.-M."/>
            <person name="Quint M."/>
            <person name="TheiBen G."/>
            <person name="Hagemann M."/>
            <person name="Harholt J."/>
            <person name="Dunand C."/>
            <person name="Zachgo S."/>
            <person name="Langdale J."/>
            <person name="Maumus F."/>
            <person name="Straeten D.V.D."/>
            <person name="Gould S.B."/>
            <person name="Rensing S.A."/>
        </authorList>
    </citation>
    <scope>NUCLEOTIDE SEQUENCE [LARGE SCALE GENOMIC DNA]</scope>
    <source>
        <strain evidence="2 3">S276</strain>
    </source>
</reference>
<proteinExistence type="predicted"/>
<dbReference type="EMBL" id="BFEA01000021">
    <property type="protein sequence ID" value="GBG61549.1"/>
    <property type="molecule type" value="Genomic_DNA"/>
</dbReference>
<dbReference type="Gramene" id="GBG61549">
    <property type="protein sequence ID" value="GBG61549"/>
    <property type="gene ID" value="CBR_g22346"/>
</dbReference>
<gene>
    <name evidence="2" type="ORF">CBR_g22346</name>
</gene>
<feature type="region of interest" description="Disordered" evidence="1">
    <location>
        <begin position="274"/>
        <end position="302"/>
    </location>
</feature>
<sequence length="302" mass="34796">MEGEAHQRGARSPPPDPGGDRDEDERLRELMRLCYEEGIMPHNIHPGEMSIEGREVRFKVNEHIDRVKIAWLKEHTVTVIFRERARFLPKKVKDDIVRAYEDDKIQDGSFEAENFRRGRVKVESPNVVSYVAKSRAIASWMVTKGHDEITIGQDTYKLEFKPWLSKAQLREQRREEDDLTFWVVAVQVPLDSFFYLEAQVARAIGPIVRTHPTEPDRLKPSLVNIKFDNDPTSRPNMKDKIWVITPEGDELEVKLASSETPRCRRCRAFFHTDNECRRGARQNQPNSQPGGGGQQSASSQGY</sequence>